<dbReference type="GO" id="GO:0006952">
    <property type="term" value="P:defense response"/>
    <property type="evidence" value="ECO:0007669"/>
    <property type="project" value="InterPro"/>
</dbReference>
<proteinExistence type="predicted"/>
<dbReference type="EMBL" id="CM031838">
    <property type="protein sequence ID" value="KAG6679406.1"/>
    <property type="molecule type" value="Genomic_DNA"/>
</dbReference>
<reference evidence="1" key="1">
    <citation type="submission" date="2021-01" db="EMBL/GenBank/DDBJ databases">
        <authorList>
            <person name="Lovell J.T."/>
            <person name="Bentley N."/>
            <person name="Bhattarai G."/>
            <person name="Jenkins J.W."/>
            <person name="Sreedasyam A."/>
            <person name="Alarcon Y."/>
            <person name="Bock C."/>
            <person name="Boston L."/>
            <person name="Carlson J."/>
            <person name="Cervantes K."/>
            <person name="Clermont K."/>
            <person name="Krom N."/>
            <person name="Kubenka K."/>
            <person name="Mamidi S."/>
            <person name="Mattison C."/>
            <person name="Monteros M."/>
            <person name="Pisani C."/>
            <person name="Plott C."/>
            <person name="Rajasekar S."/>
            <person name="Rhein H.S."/>
            <person name="Rohla C."/>
            <person name="Song M."/>
            <person name="Hilaire R.S."/>
            <person name="Shu S."/>
            <person name="Wells L."/>
            <person name="Wang X."/>
            <person name="Webber J."/>
            <person name="Heerema R.J."/>
            <person name="Klein P."/>
            <person name="Conner P."/>
            <person name="Grauke L."/>
            <person name="Grimwood J."/>
            <person name="Schmutz J."/>
            <person name="Randall J.J."/>
        </authorList>
    </citation>
    <scope>NUCLEOTIDE SEQUENCE</scope>
    <source>
        <tissue evidence="1">Leaf</tissue>
    </source>
</reference>
<evidence type="ECO:0000313" key="2">
    <source>
        <dbReference type="Proteomes" id="UP000811246"/>
    </source>
</evidence>
<sequence length="176" mass="20003">MIETSDLSGGSNLEEIDFTSCTSLCDVHPSIKVLKQLEELRMSRTGIKQLWKGKLVVLDNLKELDLSNSENLIETTYLSKALNFEIIGFKNCRSLCEVHPSIKELKRIQELIMFGTRIKQLRKGLVVLDNLKLSDMRYSKNLIETLDLTGSPNLEEIDFIGCTRLCEVLLSIKVLK</sequence>
<dbReference type="PANTHER" id="PTHR11017:SF559">
    <property type="entry name" value="DISEASE RESISTANCE PROTEIN CHL1"/>
    <property type="match status" value="1"/>
</dbReference>
<dbReference type="Proteomes" id="UP000811246">
    <property type="component" value="Chromosome 14"/>
</dbReference>
<comment type="caution">
    <text evidence="1">The sequence shown here is derived from an EMBL/GenBank/DDBJ whole genome shotgun (WGS) entry which is preliminary data.</text>
</comment>
<name>A0A922D9Q1_CARIL</name>
<protein>
    <submittedName>
        <fullName evidence="1">Uncharacterized protein</fullName>
    </submittedName>
</protein>
<dbReference type="AlphaFoldDB" id="A0A922D9Q1"/>
<accession>A0A922D9Q1</accession>
<organism evidence="1 2">
    <name type="scientific">Carya illinoinensis</name>
    <name type="common">Pecan</name>
    <dbReference type="NCBI Taxonomy" id="32201"/>
    <lineage>
        <taxon>Eukaryota</taxon>
        <taxon>Viridiplantae</taxon>
        <taxon>Streptophyta</taxon>
        <taxon>Embryophyta</taxon>
        <taxon>Tracheophyta</taxon>
        <taxon>Spermatophyta</taxon>
        <taxon>Magnoliopsida</taxon>
        <taxon>eudicotyledons</taxon>
        <taxon>Gunneridae</taxon>
        <taxon>Pentapetalae</taxon>
        <taxon>rosids</taxon>
        <taxon>fabids</taxon>
        <taxon>Fagales</taxon>
        <taxon>Juglandaceae</taxon>
        <taxon>Carya</taxon>
    </lineage>
</organism>
<dbReference type="InterPro" id="IPR044974">
    <property type="entry name" value="Disease_R_plants"/>
</dbReference>
<evidence type="ECO:0000313" key="1">
    <source>
        <dbReference type="EMBL" id="KAG6679406.1"/>
    </source>
</evidence>
<gene>
    <name evidence="1" type="ORF">I3842_14G130200</name>
</gene>
<dbReference type="PANTHER" id="PTHR11017">
    <property type="entry name" value="LEUCINE-RICH REPEAT-CONTAINING PROTEIN"/>
    <property type="match status" value="1"/>
</dbReference>